<dbReference type="GeneID" id="114246727"/>
<organism evidence="2 3">
    <name type="scientific">Bombyx mandarina</name>
    <name type="common">Wild silk moth</name>
    <name type="synonym">Wild silkworm</name>
    <dbReference type="NCBI Taxonomy" id="7092"/>
    <lineage>
        <taxon>Eukaryota</taxon>
        <taxon>Metazoa</taxon>
        <taxon>Ecdysozoa</taxon>
        <taxon>Arthropoda</taxon>
        <taxon>Hexapoda</taxon>
        <taxon>Insecta</taxon>
        <taxon>Pterygota</taxon>
        <taxon>Neoptera</taxon>
        <taxon>Endopterygota</taxon>
        <taxon>Lepidoptera</taxon>
        <taxon>Glossata</taxon>
        <taxon>Ditrysia</taxon>
        <taxon>Bombycoidea</taxon>
        <taxon>Bombycidae</taxon>
        <taxon>Bombycinae</taxon>
        <taxon>Bombyx</taxon>
    </lineage>
</organism>
<accession>A0A6J2JZ57</accession>
<feature type="region of interest" description="Disordered" evidence="1">
    <location>
        <begin position="1"/>
        <end position="41"/>
    </location>
</feature>
<feature type="compositionally biased region" description="Basic and acidic residues" evidence="1">
    <location>
        <begin position="77"/>
        <end position="86"/>
    </location>
</feature>
<evidence type="ECO:0000256" key="1">
    <source>
        <dbReference type="SAM" id="MobiDB-lite"/>
    </source>
</evidence>
<evidence type="ECO:0000313" key="2">
    <source>
        <dbReference type="Proteomes" id="UP000504629"/>
    </source>
</evidence>
<evidence type="ECO:0000313" key="3">
    <source>
        <dbReference type="RefSeq" id="XP_028035211.1"/>
    </source>
</evidence>
<dbReference type="RefSeq" id="XP_028035211.1">
    <property type="nucleotide sequence ID" value="XM_028179410.1"/>
</dbReference>
<dbReference type="KEGG" id="bman:114246727"/>
<reference evidence="3" key="1">
    <citation type="submission" date="2025-08" db="UniProtKB">
        <authorList>
            <consortium name="RefSeq"/>
        </authorList>
    </citation>
    <scope>IDENTIFICATION</scope>
    <source>
        <tissue evidence="3">Silk gland</tissue>
    </source>
</reference>
<feature type="region of interest" description="Disordered" evidence="1">
    <location>
        <begin position="77"/>
        <end position="123"/>
    </location>
</feature>
<dbReference type="Proteomes" id="UP000504629">
    <property type="component" value="Unplaced"/>
</dbReference>
<protein>
    <submittedName>
        <fullName evidence="3">Uncharacterized protein LOC114246727</fullName>
    </submittedName>
</protein>
<keyword evidence="2" id="KW-1185">Reference proteome</keyword>
<gene>
    <name evidence="3" type="primary">LOC114246727</name>
</gene>
<proteinExistence type="predicted"/>
<feature type="compositionally biased region" description="Basic and acidic residues" evidence="1">
    <location>
        <begin position="108"/>
        <end position="123"/>
    </location>
</feature>
<feature type="compositionally biased region" description="Basic and acidic residues" evidence="1">
    <location>
        <begin position="26"/>
        <end position="41"/>
    </location>
</feature>
<name>A0A6J2JZ57_BOMMA</name>
<dbReference type="AlphaFoldDB" id="A0A6J2JZ57"/>
<sequence>MGVIDQTMPSTSRGHESILSMPASPEVEHSSKKSDRPLNCPLRDEEIISLLNYGNEEDSDSESEGMARPMISRVERMRMQEPHDELETPANSAPTPDLPTTVPMEPNNKFKFDRRAFPEPEIEPRLRRETFSQINSGPKISFTSPKHSLPYGIGILLI</sequence>